<name>A0A1H8UHR7_9EURY</name>
<keyword evidence="3" id="KW-1185">Reference proteome</keyword>
<evidence type="ECO:0000313" key="3">
    <source>
        <dbReference type="Proteomes" id="UP000198775"/>
    </source>
</evidence>
<organism evidence="2 3">
    <name type="scientific">Halorientalis persicus</name>
    <dbReference type="NCBI Taxonomy" id="1367881"/>
    <lineage>
        <taxon>Archaea</taxon>
        <taxon>Methanobacteriati</taxon>
        <taxon>Methanobacteriota</taxon>
        <taxon>Stenosarchaea group</taxon>
        <taxon>Halobacteria</taxon>
        <taxon>Halobacteriales</taxon>
        <taxon>Haloarculaceae</taxon>
        <taxon>Halorientalis</taxon>
    </lineage>
</organism>
<accession>A0A1H8UHR7</accession>
<dbReference type="RefSeq" id="WP_092663479.1">
    <property type="nucleotide sequence ID" value="NZ_FOCX01000027.1"/>
</dbReference>
<sequence length="216" mass="23107">MNRRQYLAAVGALATVGCLNADEPEPDTPDSNGATPPRVSTDASTEQPARSSTCTVENGTDRVAAKPITFRDFAPDDAGVVLEATVNGRVQATVDEDPDDASVAVPNESDQVFMVFRIRLHNPADHPVPLNRFWLMKSHETAGSTGNWYAPTSHDLPEAGRIEGGDTVGYWEERLIPESATRGLVTVNSAAYDDTLVGATFTCDESLDIGVVESSD</sequence>
<dbReference type="PROSITE" id="PS51257">
    <property type="entry name" value="PROKAR_LIPOPROTEIN"/>
    <property type="match status" value="1"/>
</dbReference>
<evidence type="ECO:0008006" key="4">
    <source>
        <dbReference type="Google" id="ProtNLM"/>
    </source>
</evidence>
<feature type="compositionally biased region" description="Polar residues" evidence="1">
    <location>
        <begin position="41"/>
        <end position="56"/>
    </location>
</feature>
<proteinExistence type="predicted"/>
<evidence type="ECO:0000313" key="2">
    <source>
        <dbReference type="EMBL" id="SEP02158.1"/>
    </source>
</evidence>
<gene>
    <name evidence="2" type="ORF">SAMN05216388_102744</name>
</gene>
<protein>
    <recommendedName>
        <fullName evidence="4">DUF4352 domain-containing protein</fullName>
    </recommendedName>
</protein>
<evidence type="ECO:0000256" key="1">
    <source>
        <dbReference type="SAM" id="MobiDB-lite"/>
    </source>
</evidence>
<dbReference type="EMBL" id="FOCX01000027">
    <property type="protein sequence ID" value="SEP02158.1"/>
    <property type="molecule type" value="Genomic_DNA"/>
</dbReference>
<feature type="region of interest" description="Disordered" evidence="1">
    <location>
        <begin position="19"/>
        <end position="56"/>
    </location>
</feature>
<dbReference type="Proteomes" id="UP000198775">
    <property type="component" value="Unassembled WGS sequence"/>
</dbReference>
<dbReference type="AlphaFoldDB" id="A0A1H8UHR7"/>
<reference evidence="3" key="1">
    <citation type="submission" date="2016-10" db="EMBL/GenBank/DDBJ databases">
        <authorList>
            <person name="Varghese N."/>
            <person name="Submissions S."/>
        </authorList>
    </citation>
    <scope>NUCLEOTIDE SEQUENCE [LARGE SCALE GENOMIC DNA]</scope>
    <source>
        <strain evidence="3">IBRC-M 10043</strain>
    </source>
</reference>